<comment type="caution">
    <text evidence="2">The sequence shown here is derived from an EMBL/GenBank/DDBJ whole genome shotgun (WGS) entry which is preliminary data.</text>
</comment>
<proteinExistence type="predicted"/>
<evidence type="ECO:0000256" key="1">
    <source>
        <dbReference type="SAM" id="Phobius"/>
    </source>
</evidence>
<evidence type="ECO:0000313" key="3">
    <source>
        <dbReference type="Proteomes" id="UP000824089"/>
    </source>
</evidence>
<dbReference type="AlphaFoldDB" id="A0A9D1L9S7"/>
<name>A0A9D1L9S7_9CLOT</name>
<gene>
    <name evidence="2" type="ORF">IAD50_02665</name>
</gene>
<evidence type="ECO:0000313" key="2">
    <source>
        <dbReference type="EMBL" id="HIU29181.1"/>
    </source>
</evidence>
<organism evidence="2 3">
    <name type="scientific">Candidatus Egerieisoma faecipullorum</name>
    <dbReference type="NCBI Taxonomy" id="2840963"/>
    <lineage>
        <taxon>Bacteria</taxon>
        <taxon>Bacillati</taxon>
        <taxon>Bacillota</taxon>
        <taxon>Clostridia</taxon>
        <taxon>Eubacteriales</taxon>
        <taxon>Clostridiaceae</taxon>
        <taxon>Clostridiaceae incertae sedis</taxon>
        <taxon>Candidatus Egerieisoma</taxon>
    </lineage>
</organism>
<sequence>MGGSNFKKKLFTGVVIFIVLCIGIGTIYYIHKYTNLPSEEELINYNSLENILQKKDSLYIEQKIVMKDKEEKIGQICYLEYAEGIINKFNSFYDNPIEDIFYNGYHYRNYQDTIYAVCEKNALNLSSMIDIFSSCVQYLNSAGAERVKPQKLERNGQGYILSYNWKTSYDTNVFQHELSFRFSKDMACKEIKQVENDSTIIYSFEYGNKKDYFNKVRDIHQNTYIKINVTNISENERSFGPCKIPTGMYVWIEHMTQAELYLDADGIVPYTAATHVGPNAWITAEPIYQDLSLFLKETYE</sequence>
<reference evidence="2" key="2">
    <citation type="journal article" date="2021" name="PeerJ">
        <title>Extensive microbial diversity within the chicken gut microbiome revealed by metagenomics and culture.</title>
        <authorList>
            <person name="Gilroy R."/>
            <person name="Ravi A."/>
            <person name="Getino M."/>
            <person name="Pursley I."/>
            <person name="Horton D.L."/>
            <person name="Alikhan N.F."/>
            <person name="Baker D."/>
            <person name="Gharbi K."/>
            <person name="Hall N."/>
            <person name="Watson M."/>
            <person name="Adriaenssens E.M."/>
            <person name="Foster-Nyarko E."/>
            <person name="Jarju S."/>
            <person name="Secka A."/>
            <person name="Antonio M."/>
            <person name="Oren A."/>
            <person name="Chaudhuri R.R."/>
            <person name="La Ragione R."/>
            <person name="Hildebrand F."/>
            <person name="Pallen M.J."/>
        </authorList>
    </citation>
    <scope>NUCLEOTIDE SEQUENCE</scope>
    <source>
        <strain evidence="2">CHK195-4489</strain>
    </source>
</reference>
<dbReference type="Proteomes" id="UP000824089">
    <property type="component" value="Unassembled WGS sequence"/>
</dbReference>
<keyword evidence="1" id="KW-1133">Transmembrane helix</keyword>
<keyword evidence="1" id="KW-0472">Membrane</keyword>
<protein>
    <submittedName>
        <fullName evidence="2">Uncharacterized protein</fullName>
    </submittedName>
</protein>
<reference evidence="2" key="1">
    <citation type="submission" date="2020-10" db="EMBL/GenBank/DDBJ databases">
        <authorList>
            <person name="Gilroy R."/>
        </authorList>
    </citation>
    <scope>NUCLEOTIDE SEQUENCE</scope>
    <source>
        <strain evidence="2">CHK195-4489</strain>
    </source>
</reference>
<feature type="transmembrane region" description="Helical" evidence="1">
    <location>
        <begin position="12"/>
        <end position="30"/>
    </location>
</feature>
<accession>A0A9D1L9S7</accession>
<dbReference type="EMBL" id="DVMM01000055">
    <property type="protein sequence ID" value="HIU29181.1"/>
    <property type="molecule type" value="Genomic_DNA"/>
</dbReference>
<keyword evidence="1" id="KW-0812">Transmembrane</keyword>